<feature type="region of interest" description="Disordered" evidence="1">
    <location>
        <begin position="344"/>
        <end position="373"/>
    </location>
</feature>
<dbReference type="AlphaFoldDB" id="A0A1I8JM19"/>
<evidence type="ECO:0000313" key="3">
    <source>
        <dbReference type="WBParaSite" id="snap_masked-unitig_22689-processed-gene-0.1-mRNA-1"/>
    </source>
</evidence>
<dbReference type="Proteomes" id="UP000095280">
    <property type="component" value="Unplaced"/>
</dbReference>
<sequence length="409" mass="44416">APLPPRFDSLRSTSRTFRQQGESSLRTSARCALVLDVNRRVQQLFLLPPRAASRSTQVASFEDLDAHGRRLFVGPRSRFAIHAAAAAAAAATSSFDEDRQHSVWQAKLRSSGLASLQMPNLGQMLAKGSGLRRTASWRAVIEDCEELCEGKLDNSIAQARPPLNTWTAGENMSGCLTHGTGFTPTERILGVLAMVTKVGHFPDIACRVGWQRAAEKVGGLCQLYEQVTVAALRRRPPPSRVINSPLGLGFACLSSGRQDSSRLRRRPDAGAVLTQEAACCLSEHAWCSHTGAVSYSAQHLPGQRGRTYRSRFGSWGSEMGRASGTQPSDSRLIDFRPYFAAGGGDTAATRPMSSDRRGPVAPQTQNRRRPQSSSVLGFYRQMWAPAWNGVDGAEPFAATFIGQHLTPGR</sequence>
<dbReference type="WBParaSite" id="snap_masked-unitig_22689-processed-gene-0.1-mRNA-1">
    <property type="protein sequence ID" value="snap_masked-unitig_22689-processed-gene-0.1-mRNA-1"/>
    <property type="gene ID" value="snap_masked-unitig_22689-processed-gene-0.1"/>
</dbReference>
<accession>A0A1I8JM19</accession>
<protein>
    <submittedName>
        <fullName evidence="3">Myb-like domain-containing protein</fullName>
    </submittedName>
</protein>
<keyword evidence="2" id="KW-1185">Reference proteome</keyword>
<proteinExistence type="predicted"/>
<reference evidence="3" key="1">
    <citation type="submission" date="2016-11" db="UniProtKB">
        <authorList>
            <consortium name="WormBaseParasite"/>
        </authorList>
    </citation>
    <scope>IDENTIFICATION</scope>
</reference>
<organism evidence="2 3">
    <name type="scientific">Macrostomum lignano</name>
    <dbReference type="NCBI Taxonomy" id="282301"/>
    <lineage>
        <taxon>Eukaryota</taxon>
        <taxon>Metazoa</taxon>
        <taxon>Spiralia</taxon>
        <taxon>Lophotrochozoa</taxon>
        <taxon>Platyhelminthes</taxon>
        <taxon>Rhabditophora</taxon>
        <taxon>Macrostomorpha</taxon>
        <taxon>Macrostomida</taxon>
        <taxon>Macrostomidae</taxon>
        <taxon>Macrostomum</taxon>
    </lineage>
</organism>
<evidence type="ECO:0000256" key="1">
    <source>
        <dbReference type="SAM" id="MobiDB-lite"/>
    </source>
</evidence>
<evidence type="ECO:0000313" key="2">
    <source>
        <dbReference type="Proteomes" id="UP000095280"/>
    </source>
</evidence>
<name>A0A1I8JM19_9PLAT</name>